<organism evidence="1 2">
    <name type="scientific">Sphingomonas citri</name>
    <dbReference type="NCBI Taxonomy" id="2862499"/>
    <lineage>
        <taxon>Bacteria</taxon>
        <taxon>Pseudomonadati</taxon>
        <taxon>Pseudomonadota</taxon>
        <taxon>Alphaproteobacteria</taxon>
        <taxon>Sphingomonadales</taxon>
        <taxon>Sphingomonadaceae</taxon>
        <taxon>Sphingomonas</taxon>
    </lineage>
</organism>
<dbReference type="Proteomes" id="UP000759103">
    <property type="component" value="Unassembled WGS sequence"/>
</dbReference>
<keyword evidence="2" id="KW-1185">Reference proteome</keyword>
<proteinExistence type="predicted"/>
<sequence length="172" mass="19738">MVGPPKTLQDLRRVEGAVRVTCRACKAVKLYDLEELIIDRRFRRLSMEWEAVRRTMPCRNCDSTDTRVDGVPFGQDDVERRARRSRALLMNLALAVLDDASRRARDEDVCVPATRLALRVLRPYLPDRELLVTFWTAAETGRGKPHGPALQAMRWIVTKLVDAGHPVWAEFR</sequence>
<evidence type="ECO:0008006" key="3">
    <source>
        <dbReference type="Google" id="ProtNLM"/>
    </source>
</evidence>
<reference evidence="1 2" key="1">
    <citation type="submission" date="2021-07" db="EMBL/GenBank/DDBJ databases">
        <title>Sphingomonas sp.</title>
        <authorList>
            <person name="Feng G."/>
            <person name="Li J."/>
            <person name="Pan M."/>
        </authorList>
    </citation>
    <scope>NUCLEOTIDE SEQUENCE [LARGE SCALE GENOMIC DNA]</scope>
    <source>
        <strain evidence="1 2">RRHST34</strain>
    </source>
</reference>
<accession>A0ABS7BQR6</accession>
<comment type="caution">
    <text evidence="1">The sequence shown here is derived from an EMBL/GenBank/DDBJ whole genome shotgun (WGS) entry which is preliminary data.</text>
</comment>
<name>A0ABS7BQR6_9SPHN</name>
<evidence type="ECO:0000313" key="1">
    <source>
        <dbReference type="EMBL" id="MBW6531945.1"/>
    </source>
</evidence>
<dbReference type="EMBL" id="JAHXZN010000005">
    <property type="protein sequence ID" value="MBW6531945.1"/>
    <property type="molecule type" value="Genomic_DNA"/>
</dbReference>
<protein>
    <recommendedName>
        <fullName evidence="3">Transposase</fullName>
    </recommendedName>
</protein>
<dbReference type="RefSeq" id="WP_219749324.1">
    <property type="nucleotide sequence ID" value="NZ_JAHXZN010000005.1"/>
</dbReference>
<evidence type="ECO:0000313" key="2">
    <source>
        <dbReference type="Proteomes" id="UP000759103"/>
    </source>
</evidence>
<gene>
    <name evidence="1" type="ORF">KZ820_14480</name>
</gene>